<feature type="chain" id="PRO_5047199798" description="DUF4384 domain-containing protein" evidence="1">
    <location>
        <begin position="25"/>
        <end position="206"/>
    </location>
</feature>
<evidence type="ECO:0000256" key="1">
    <source>
        <dbReference type="SAM" id="SignalP"/>
    </source>
</evidence>
<feature type="domain" description="DUF4384" evidence="2">
    <location>
        <begin position="60"/>
        <end position="139"/>
    </location>
</feature>
<sequence length="206" mass="22270">MKKPAILTALTAALLLPLAAPAQATPRLSTQSIIVNPVPTSLSAQVWVDRDPSGAQTPNYRVGERIRLFTQVNEDAYVYLFNVNPDGSVDQILPNRLSGTNFVRRGEVRAFPAAGDNFTFDVAGPYGQNKVLVVASRRPLNLSEISSFQAGQPFATVKPTANSPQRLAQALSIVVNPVTPTPTPTTQPAFSQQDWVSDTAFYNVAY</sequence>
<reference evidence="3" key="1">
    <citation type="submission" date="2022-07" db="EMBL/GenBank/DDBJ databases">
        <title>Complete Genome Sequence of the Radioresistant Bacterium Deinococcus aetherius ST0316, Isolated from the Air Dust collected in Lower Stratosphere above Japan.</title>
        <authorList>
            <person name="Satoh K."/>
            <person name="Hagiwara K."/>
            <person name="Katsumata K."/>
            <person name="Kubo A."/>
            <person name="Yokobori S."/>
            <person name="Yamagishi A."/>
            <person name="Oono Y."/>
            <person name="Narumi I."/>
        </authorList>
    </citation>
    <scope>NUCLEOTIDE SEQUENCE</scope>
    <source>
        <strain evidence="3">ST0316</strain>
    </source>
</reference>
<organism evidence="3 4">
    <name type="scientific">Deinococcus aetherius</name>
    <dbReference type="NCBI Taxonomy" id="200252"/>
    <lineage>
        <taxon>Bacteria</taxon>
        <taxon>Thermotogati</taxon>
        <taxon>Deinococcota</taxon>
        <taxon>Deinococci</taxon>
        <taxon>Deinococcales</taxon>
        <taxon>Deinococcaceae</taxon>
        <taxon>Deinococcus</taxon>
    </lineage>
</organism>
<name>A0ABN6RN43_9DEIO</name>
<keyword evidence="1" id="KW-0732">Signal</keyword>
<proteinExistence type="predicted"/>
<dbReference type="EMBL" id="AP026560">
    <property type="protein sequence ID" value="BDP43042.1"/>
    <property type="molecule type" value="Genomic_DNA"/>
</dbReference>
<evidence type="ECO:0000259" key="2">
    <source>
        <dbReference type="Pfam" id="PF14326"/>
    </source>
</evidence>
<evidence type="ECO:0000313" key="3">
    <source>
        <dbReference type="EMBL" id="BDP43042.1"/>
    </source>
</evidence>
<feature type="signal peptide" evidence="1">
    <location>
        <begin position="1"/>
        <end position="24"/>
    </location>
</feature>
<keyword evidence="4" id="KW-1185">Reference proteome</keyword>
<gene>
    <name evidence="3" type="ORF">DAETH_30110</name>
</gene>
<protein>
    <recommendedName>
        <fullName evidence="2">DUF4384 domain-containing protein</fullName>
    </recommendedName>
</protein>
<dbReference type="InterPro" id="IPR025493">
    <property type="entry name" value="DUF4384"/>
</dbReference>
<dbReference type="RefSeq" id="WP_264775712.1">
    <property type="nucleotide sequence ID" value="NZ_AP026560.1"/>
</dbReference>
<evidence type="ECO:0000313" key="4">
    <source>
        <dbReference type="Proteomes" id="UP001064971"/>
    </source>
</evidence>
<dbReference type="Pfam" id="PF14326">
    <property type="entry name" value="DUF4384"/>
    <property type="match status" value="1"/>
</dbReference>
<dbReference type="PANTHER" id="PTHR36194">
    <property type="entry name" value="S-LAYER-LIKE PROTEIN"/>
    <property type="match status" value="1"/>
</dbReference>
<dbReference type="PANTHER" id="PTHR36194:SF1">
    <property type="entry name" value="S-LAYER-LIKE PROTEIN"/>
    <property type="match status" value="1"/>
</dbReference>
<accession>A0ABN6RN43</accession>
<dbReference type="Proteomes" id="UP001064971">
    <property type="component" value="Chromosome"/>
</dbReference>